<name>A0A2T3XKM9_9BURK</name>
<organism evidence="1 2">
    <name type="scientific">Trinickia symbiotica</name>
    <dbReference type="NCBI Taxonomy" id="863227"/>
    <lineage>
        <taxon>Bacteria</taxon>
        <taxon>Pseudomonadati</taxon>
        <taxon>Pseudomonadota</taxon>
        <taxon>Betaproteobacteria</taxon>
        <taxon>Burkholderiales</taxon>
        <taxon>Burkholderiaceae</taxon>
        <taxon>Trinickia</taxon>
    </lineage>
</organism>
<evidence type="ECO:0000313" key="1">
    <source>
        <dbReference type="EMBL" id="PTB16979.1"/>
    </source>
</evidence>
<protein>
    <submittedName>
        <fullName evidence="1">Uncharacterized protein</fullName>
    </submittedName>
</protein>
<accession>A0A2T3XKM9</accession>
<sequence>MLDEDSMCTRRYIEESEVRRVSDPVPEGGHRNRIFIGLAPTVAQRTALFRTGSFVMQASALIVDTR</sequence>
<proteinExistence type="predicted"/>
<dbReference type="Proteomes" id="UP000240638">
    <property type="component" value="Unassembled WGS sequence"/>
</dbReference>
<dbReference type="EMBL" id="PYUC01000026">
    <property type="protein sequence ID" value="PTB16979.1"/>
    <property type="molecule type" value="Genomic_DNA"/>
</dbReference>
<dbReference type="AlphaFoldDB" id="A0A2T3XKM9"/>
<comment type="caution">
    <text evidence="1">The sequence shown here is derived from an EMBL/GenBank/DDBJ whole genome shotgun (WGS) entry which is preliminary data.</text>
</comment>
<evidence type="ECO:0000313" key="2">
    <source>
        <dbReference type="Proteomes" id="UP000240638"/>
    </source>
</evidence>
<reference evidence="1 2" key="1">
    <citation type="submission" date="2018-03" db="EMBL/GenBank/DDBJ databases">
        <title>Whole genome analyses suggest that Burkholderia sensu lato contains two further novel genera in the rhizoxinica-symbiotica group Mycetohabitans gen. nov., and Trinickia gen. nov.: implications for the evolution of diazotrophy and nodulation in the Burkholderiaceae.</title>
        <authorList>
            <person name="Estrada De Los Santos P."/>
            <person name="Palmer M."/>
            <person name="Chavez-Ramirez B."/>
            <person name="Steenkamp E.T."/>
            <person name="Hirsch A.M."/>
            <person name="Manyaka P."/>
            <person name="Maluk M."/>
            <person name="Lafos M."/>
            <person name="Crook M."/>
            <person name="Gross E."/>
            <person name="Simon M.F."/>
            <person name="Bueno Dos Reis Junior F."/>
            <person name="Poole P.S."/>
            <person name="Venter S.N."/>
            <person name="James E.K."/>
        </authorList>
    </citation>
    <scope>NUCLEOTIDE SEQUENCE [LARGE SCALE GENOMIC DNA]</scope>
    <source>
        <strain evidence="1 2">JPY-366</strain>
    </source>
</reference>
<gene>
    <name evidence="1" type="ORF">C9I57_30860</name>
</gene>